<evidence type="ECO:0000256" key="3">
    <source>
        <dbReference type="ARBA" id="ARBA00022679"/>
    </source>
</evidence>
<comment type="caution">
    <text evidence="7">Lacks conserved residue(s) required for the propagation of feature annotation.</text>
</comment>
<feature type="coiled-coil region" evidence="8">
    <location>
        <begin position="86"/>
        <end position="135"/>
    </location>
</feature>
<name>A0ABM8QMK5_9BACT</name>
<evidence type="ECO:0000256" key="5">
    <source>
        <dbReference type="ARBA" id="ARBA00022984"/>
    </source>
</evidence>
<evidence type="ECO:0000313" key="11">
    <source>
        <dbReference type="Proteomes" id="UP000675880"/>
    </source>
</evidence>
<protein>
    <submittedName>
        <fullName evidence="10">YkuD domain-containing protein</fullName>
    </submittedName>
</protein>
<dbReference type="Proteomes" id="UP000675880">
    <property type="component" value="Unassembled WGS sequence"/>
</dbReference>
<evidence type="ECO:0000256" key="7">
    <source>
        <dbReference type="PROSITE-ProRule" id="PRU01373"/>
    </source>
</evidence>
<dbReference type="CDD" id="cd16913">
    <property type="entry name" value="YkuD_like"/>
    <property type="match status" value="1"/>
</dbReference>
<proteinExistence type="inferred from homology"/>
<sequence>MNHRFNIFHTVSRVALVSLFAMSMSGCVETVPEELVEAIESIDRDLGTLRASTITPEAYSKFSRQWMALRGRVRSEENIVRWPWEDNELETELEALQAEGTQLIAEVNSQLLAQRTAAEAKLAKVEQRLRLLNTRVGDIGSRVVLGEHPLETELLVKQARHYLEQGQFEYANQASERAGKILLTQTALLTNELGRYADDDLIAAWRESAQRTIDWSRKNRAHAIVISKADRVLTVYKSGRKILTYPIRLGSRGIRAKQHYGDGATPEGEYRIQRKRGPGQTPFFRALILDYPNAEDRRRFADAQQAGLIPKNRQMPGLIELHGIAQGITDQPYGGIVLDNPQIAVLFDQVAVGTPVNIVGALESHNSISLVLADLGDQEEET</sequence>
<evidence type="ECO:0000256" key="1">
    <source>
        <dbReference type="ARBA" id="ARBA00004752"/>
    </source>
</evidence>
<keyword evidence="8" id="KW-0175">Coiled coil</keyword>
<evidence type="ECO:0000259" key="9">
    <source>
        <dbReference type="PROSITE" id="PS52029"/>
    </source>
</evidence>
<comment type="caution">
    <text evidence="10">The sequence shown here is derived from an EMBL/GenBank/DDBJ whole genome shotgun (WGS) entry which is preliminary data.</text>
</comment>
<accession>A0ABM8QMK5</accession>
<dbReference type="RefSeq" id="WP_213040763.1">
    <property type="nucleotide sequence ID" value="NZ_CAJNBJ010000001.1"/>
</dbReference>
<keyword evidence="5 7" id="KW-0573">Peptidoglycan synthesis</keyword>
<dbReference type="PROSITE" id="PS52029">
    <property type="entry name" value="LD_TPASE"/>
    <property type="match status" value="1"/>
</dbReference>
<keyword evidence="4 7" id="KW-0133">Cell shape</keyword>
<keyword evidence="3" id="KW-0808">Transferase</keyword>
<dbReference type="InterPro" id="IPR038063">
    <property type="entry name" value="Transpep_catalytic_dom"/>
</dbReference>
<comment type="similarity">
    <text evidence="2">Belongs to the YkuD family.</text>
</comment>
<keyword evidence="6 7" id="KW-0961">Cell wall biogenesis/degradation</keyword>
<keyword evidence="11" id="KW-1185">Reference proteome</keyword>
<feature type="domain" description="L,D-TPase catalytic" evidence="9">
    <location>
        <begin position="222"/>
        <end position="359"/>
    </location>
</feature>
<dbReference type="EMBL" id="CAJNBJ010000001">
    <property type="protein sequence ID" value="CAE6705569.1"/>
    <property type="molecule type" value="Genomic_DNA"/>
</dbReference>
<comment type="pathway">
    <text evidence="1 7">Cell wall biogenesis; peptidoglycan biosynthesis.</text>
</comment>
<dbReference type="PANTHER" id="PTHR36699:SF1">
    <property type="entry name" value="L,D-TRANSPEPTIDASE YAFK-RELATED"/>
    <property type="match status" value="1"/>
</dbReference>
<dbReference type="PANTHER" id="PTHR36699">
    <property type="entry name" value="LD-TRANSPEPTIDASE"/>
    <property type="match status" value="1"/>
</dbReference>
<reference evidence="10 11" key="1">
    <citation type="submission" date="2021-02" db="EMBL/GenBank/DDBJ databases">
        <authorList>
            <person name="Han P."/>
        </authorList>
    </citation>
    <scope>NUCLEOTIDE SEQUENCE [LARGE SCALE GENOMIC DNA]</scope>
    <source>
        <strain evidence="10">Candidatus Nitrospira sp. ZN2</strain>
    </source>
</reference>
<dbReference type="InterPro" id="IPR005490">
    <property type="entry name" value="LD_TPept_cat_dom"/>
</dbReference>
<evidence type="ECO:0000256" key="6">
    <source>
        <dbReference type="ARBA" id="ARBA00023316"/>
    </source>
</evidence>
<evidence type="ECO:0000256" key="8">
    <source>
        <dbReference type="SAM" id="Coils"/>
    </source>
</evidence>
<gene>
    <name evidence="10" type="ORF">NSPZN2_10956</name>
</gene>
<dbReference type="Pfam" id="PF03734">
    <property type="entry name" value="YkuD"/>
    <property type="match status" value="1"/>
</dbReference>
<evidence type="ECO:0000256" key="4">
    <source>
        <dbReference type="ARBA" id="ARBA00022960"/>
    </source>
</evidence>
<dbReference type="SUPFAM" id="SSF141523">
    <property type="entry name" value="L,D-transpeptidase catalytic domain-like"/>
    <property type="match status" value="1"/>
</dbReference>
<organism evidence="10 11">
    <name type="scientific">Nitrospira defluvii</name>
    <dbReference type="NCBI Taxonomy" id="330214"/>
    <lineage>
        <taxon>Bacteria</taxon>
        <taxon>Pseudomonadati</taxon>
        <taxon>Nitrospirota</taxon>
        <taxon>Nitrospiria</taxon>
        <taxon>Nitrospirales</taxon>
        <taxon>Nitrospiraceae</taxon>
        <taxon>Nitrospira</taxon>
    </lineage>
</organism>
<dbReference type="PROSITE" id="PS51257">
    <property type="entry name" value="PROKAR_LIPOPROTEIN"/>
    <property type="match status" value="1"/>
</dbReference>
<evidence type="ECO:0000256" key="2">
    <source>
        <dbReference type="ARBA" id="ARBA00005992"/>
    </source>
</evidence>
<dbReference type="Gene3D" id="2.40.440.10">
    <property type="entry name" value="L,D-transpeptidase catalytic domain-like"/>
    <property type="match status" value="1"/>
</dbReference>
<evidence type="ECO:0000313" key="10">
    <source>
        <dbReference type="EMBL" id="CAE6705569.1"/>
    </source>
</evidence>